<dbReference type="EMBL" id="QUSX01000001">
    <property type="protein sequence ID" value="RRQ49674.1"/>
    <property type="molecule type" value="Genomic_DNA"/>
</dbReference>
<dbReference type="InterPro" id="IPR007791">
    <property type="entry name" value="DjlA_N"/>
</dbReference>
<reference evidence="3" key="1">
    <citation type="submission" date="2018-12" db="EMBL/GenBank/DDBJ databases">
        <title>Maribacter lutimaris sp. nov., isolated from marine sediment.</title>
        <authorList>
            <person name="Kim K.K."/>
        </authorList>
    </citation>
    <scope>NUCLEOTIDE SEQUENCE [LARGE SCALE GENOMIC DNA]</scope>
    <source>
        <strain evidence="3">PoM-212</strain>
    </source>
</reference>
<dbReference type="Gene3D" id="1.10.3680.10">
    <property type="entry name" value="TerB-like"/>
    <property type="match status" value="1"/>
</dbReference>
<proteinExistence type="predicted"/>
<dbReference type="Proteomes" id="UP000286990">
    <property type="component" value="Unassembled WGS sequence"/>
</dbReference>
<accession>A0A3R8R957</accession>
<dbReference type="Pfam" id="PF05099">
    <property type="entry name" value="TerB"/>
    <property type="match status" value="1"/>
</dbReference>
<dbReference type="RefSeq" id="WP_125221494.1">
    <property type="nucleotide sequence ID" value="NZ_QUSX01000001.1"/>
</dbReference>
<organism evidence="2 3">
    <name type="scientific">Maribacter algicola</name>
    <dbReference type="NCBI Taxonomy" id="2498892"/>
    <lineage>
        <taxon>Bacteria</taxon>
        <taxon>Pseudomonadati</taxon>
        <taxon>Bacteroidota</taxon>
        <taxon>Flavobacteriia</taxon>
        <taxon>Flavobacteriales</taxon>
        <taxon>Flavobacteriaceae</taxon>
        <taxon>Maribacter</taxon>
    </lineage>
</organism>
<dbReference type="OrthoDB" id="981083at2"/>
<dbReference type="CDD" id="cd07177">
    <property type="entry name" value="terB_like"/>
    <property type="match status" value="1"/>
</dbReference>
<evidence type="ECO:0000313" key="2">
    <source>
        <dbReference type="EMBL" id="RRQ49674.1"/>
    </source>
</evidence>
<comment type="caution">
    <text evidence="2">The sequence shown here is derived from an EMBL/GenBank/DDBJ whole genome shotgun (WGS) entry which is preliminary data.</text>
</comment>
<dbReference type="SUPFAM" id="SSF158682">
    <property type="entry name" value="TerB-like"/>
    <property type="match status" value="1"/>
</dbReference>
<name>A0A3R8R957_9FLAO</name>
<dbReference type="InterPro" id="IPR029024">
    <property type="entry name" value="TerB-like"/>
</dbReference>
<gene>
    <name evidence="2" type="ORF">DZC72_03530</name>
</gene>
<evidence type="ECO:0000313" key="3">
    <source>
        <dbReference type="Proteomes" id="UP000286990"/>
    </source>
</evidence>
<feature type="domain" description="Co-chaperone DjlA N-terminal" evidence="1">
    <location>
        <begin position="16"/>
        <end position="113"/>
    </location>
</feature>
<sequence length="140" mass="16126">MAIADLYTSGEHRRNLAHFAALATLASVDGEVSTEEKELLDRFATKLDITRAEYDEVLKKENKYPIEAPLDSEKRLERLYDLFRIVYSDHEMDPEEKTLVKKYAIGLGFSGDKADKVIERSVEIFGGKLDFEDYLYLIKK</sequence>
<dbReference type="AlphaFoldDB" id="A0A3R8R957"/>
<protein>
    <submittedName>
        <fullName evidence="2">TerB family tellurite resistance protein</fullName>
    </submittedName>
</protein>
<evidence type="ECO:0000259" key="1">
    <source>
        <dbReference type="Pfam" id="PF05099"/>
    </source>
</evidence>
<keyword evidence="3" id="KW-1185">Reference proteome</keyword>